<evidence type="ECO:0000256" key="1">
    <source>
        <dbReference type="ARBA" id="ARBA00004651"/>
    </source>
</evidence>
<dbReference type="InterPro" id="IPR000045">
    <property type="entry name" value="Prepilin_IV_endopep_pep"/>
</dbReference>
<comment type="subcellular location">
    <subcellularLocation>
        <location evidence="1">Cell membrane</location>
        <topology evidence="1">Multi-pass membrane protein</topology>
    </subcellularLocation>
</comment>
<keyword evidence="3" id="KW-0812">Transmembrane</keyword>
<dbReference type="PANTHER" id="PTHR36506:SF1">
    <property type="entry name" value="PREFLAGELLIN PEPTIDASE"/>
    <property type="match status" value="1"/>
</dbReference>
<dbReference type="PANTHER" id="PTHR36506">
    <property type="entry name" value="PREFLAGELLIN PEPTIDASE"/>
    <property type="match status" value="1"/>
</dbReference>
<accession>A0A379B9K0</accession>
<proteinExistence type="predicted"/>
<sequence length="143" mass="16278">MTDIVIFSLHCITVILLIILSWTDIRSRIISNKIVFLLLLVIVPLAWIQYKQIFFLPALLTLVIGFLLFTFGVMGAGDIKLMSVLMLTIPHSQIIYFFLFTAFSGLFLIIIGFLFFRHSIRQHGLPYGVAISCGFLTNLFLFS</sequence>
<dbReference type="Pfam" id="PF01478">
    <property type="entry name" value="Peptidase_A24"/>
    <property type="match status" value="1"/>
</dbReference>
<evidence type="ECO:0000313" key="7">
    <source>
        <dbReference type="Proteomes" id="UP000540079"/>
    </source>
</evidence>
<evidence type="ECO:0000256" key="3">
    <source>
        <dbReference type="ARBA" id="ARBA00022692"/>
    </source>
</evidence>
<keyword evidence="4" id="KW-1133">Transmembrane helix</keyword>
<name>A0A379B9K0_PASMD</name>
<dbReference type="GO" id="GO:0005886">
    <property type="term" value="C:plasma membrane"/>
    <property type="evidence" value="ECO:0007669"/>
    <property type="project" value="UniProtKB-SubCell"/>
</dbReference>
<reference evidence="6 7" key="1">
    <citation type="journal article" date="2018" name="Front. Microbiol.">
        <title>Genetic and Phylogenetic Characteristics of Pasteurella multocida Isolates From Different Host Species.</title>
        <authorList>
            <person name="Peng Z."/>
            <person name="Liang W."/>
            <person name="Wang F."/>
            <person name="Xu Z."/>
            <person name="Xie Z."/>
            <person name="Lian Z."/>
            <person name="Hua L."/>
            <person name="Zhou R."/>
            <person name="Chen H."/>
            <person name="Wu B."/>
        </authorList>
    </citation>
    <scope>NUCLEOTIDE SEQUENCE [LARGE SCALE GENOMIC DNA]</scope>
    <source>
        <strain evidence="6 7">HNA06</strain>
    </source>
</reference>
<dbReference type="Proteomes" id="UP000540079">
    <property type="component" value="Unassembled WGS sequence"/>
</dbReference>
<dbReference type="InterPro" id="IPR052218">
    <property type="entry name" value="Preflagellin_Peptidase"/>
</dbReference>
<dbReference type="RefSeq" id="WP_014667930.1">
    <property type="nucleotide sequence ID" value="NZ_CP020403.2"/>
</dbReference>
<dbReference type="GO" id="GO:0004190">
    <property type="term" value="F:aspartic-type endopeptidase activity"/>
    <property type="evidence" value="ECO:0007669"/>
    <property type="project" value="InterPro"/>
</dbReference>
<evidence type="ECO:0000256" key="5">
    <source>
        <dbReference type="ARBA" id="ARBA00023136"/>
    </source>
</evidence>
<gene>
    <name evidence="6" type="ORF">C2800_02455</name>
</gene>
<dbReference type="AlphaFoldDB" id="A0A379B9K0"/>
<dbReference type="Gene3D" id="1.20.120.1220">
    <property type="match status" value="1"/>
</dbReference>
<evidence type="ECO:0000256" key="2">
    <source>
        <dbReference type="ARBA" id="ARBA00022475"/>
    </source>
</evidence>
<evidence type="ECO:0000256" key="4">
    <source>
        <dbReference type="ARBA" id="ARBA00022989"/>
    </source>
</evidence>
<keyword evidence="5" id="KW-0472">Membrane</keyword>
<comment type="caution">
    <text evidence="6">The sequence shown here is derived from an EMBL/GenBank/DDBJ whole genome shotgun (WGS) entry which is preliminary data.</text>
</comment>
<keyword evidence="2" id="KW-1003">Cell membrane</keyword>
<protein>
    <submittedName>
        <fullName evidence="6">Flp operon protein B</fullName>
    </submittedName>
</protein>
<organism evidence="6 7">
    <name type="scientific">Pasteurella multocida</name>
    <dbReference type="NCBI Taxonomy" id="747"/>
    <lineage>
        <taxon>Bacteria</taxon>
        <taxon>Pseudomonadati</taxon>
        <taxon>Pseudomonadota</taxon>
        <taxon>Gammaproteobacteria</taxon>
        <taxon>Pasteurellales</taxon>
        <taxon>Pasteurellaceae</taxon>
        <taxon>Pasteurella</taxon>
    </lineage>
</organism>
<evidence type="ECO:0000313" key="6">
    <source>
        <dbReference type="EMBL" id="NNI78301.1"/>
    </source>
</evidence>
<dbReference type="EMBL" id="PPVL01000002">
    <property type="protein sequence ID" value="NNI78301.1"/>
    <property type="molecule type" value="Genomic_DNA"/>
</dbReference>